<proteinExistence type="predicted"/>
<dbReference type="HOGENOM" id="CLU_082049_0_0_10"/>
<dbReference type="EMBL" id="AGWK01000010">
    <property type="protein sequence ID" value="EHO74049.1"/>
    <property type="molecule type" value="Genomic_DNA"/>
</dbReference>
<dbReference type="Pfam" id="PF13568">
    <property type="entry name" value="OMP_b-brl_2"/>
    <property type="match status" value="1"/>
</dbReference>
<dbReference type="Proteomes" id="UP000016023">
    <property type="component" value="Unassembled WGS sequence"/>
</dbReference>
<evidence type="ECO:0000313" key="3">
    <source>
        <dbReference type="Proteomes" id="UP000016023"/>
    </source>
</evidence>
<dbReference type="AlphaFoldDB" id="H1Q0C8"/>
<dbReference type="STRING" id="883158.HMPREF9140_00366"/>
<protein>
    <recommendedName>
        <fullName evidence="1">Outer membrane protein beta-barrel domain-containing protein</fullName>
    </recommendedName>
</protein>
<dbReference type="SUPFAM" id="SSF56925">
    <property type="entry name" value="OMPA-like"/>
    <property type="match status" value="1"/>
</dbReference>
<dbReference type="PATRIC" id="fig|883158.3.peg.380"/>
<evidence type="ECO:0000313" key="2">
    <source>
        <dbReference type="EMBL" id="EHO74049.1"/>
    </source>
</evidence>
<name>H1Q0C8_9BACT</name>
<dbReference type="InterPro" id="IPR011250">
    <property type="entry name" value="OMP/PagP_B-barrel"/>
</dbReference>
<organism evidence="2 3">
    <name type="scientific">Prevotella micans F0438</name>
    <dbReference type="NCBI Taxonomy" id="883158"/>
    <lineage>
        <taxon>Bacteria</taxon>
        <taxon>Pseudomonadati</taxon>
        <taxon>Bacteroidota</taxon>
        <taxon>Bacteroidia</taxon>
        <taxon>Bacteroidales</taxon>
        <taxon>Prevotellaceae</taxon>
        <taxon>Prevotella</taxon>
    </lineage>
</organism>
<accession>H1Q0C8</accession>
<dbReference type="Gene3D" id="2.40.160.20">
    <property type="match status" value="1"/>
</dbReference>
<sequence>MAALMLAAVGAYAQHEIGSINIQPKVGLNLATVSDAPKDAEMKLGLAAGVEAEYQVTDLLSITLGAMYSQQGYKMKDDKFQMDYVNVPVMANVYVVSGLAVKLGVQPGFQISNKFKAGSAKAIDLKGGKKFDLSIPVGVSYEYSNFQIDARYNWGLTKFNEVGKYKNDVFQVTLGYKFQL</sequence>
<comment type="caution">
    <text evidence="2">The sequence shown here is derived from an EMBL/GenBank/DDBJ whole genome shotgun (WGS) entry which is preliminary data.</text>
</comment>
<keyword evidence="3" id="KW-1185">Reference proteome</keyword>
<evidence type="ECO:0000259" key="1">
    <source>
        <dbReference type="Pfam" id="PF13568"/>
    </source>
</evidence>
<dbReference type="eggNOG" id="COG3637">
    <property type="taxonomic scope" value="Bacteria"/>
</dbReference>
<dbReference type="InterPro" id="IPR025665">
    <property type="entry name" value="Beta-barrel_OMP_2"/>
</dbReference>
<feature type="domain" description="Outer membrane protein beta-barrel" evidence="1">
    <location>
        <begin position="13"/>
        <end position="159"/>
    </location>
</feature>
<gene>
    <name evidence="2" type="ORF">HMPREF9140_00366</name>
</gene>
<reference evidence="2 3" key="1">
    <citation type="submission" date="2011-12" db="EMBL/GenBank/DDBJ databases">
        <title>The Genome Sequence of Prevotella micans F0438.</title>
        <authorList>
            <consortium name="The Broad Institute Genome Sequencing Platform"/>
            <person name="Earl A."/>
            <person name="Ward D."/>
            <person name="Feldgarden M."/>
            <person name="Gevers D."/>
            <person name="Izard J."/>
            <person name="Baranova O.V."/>
            <person name="Blanton J.M."/>
            <person name="Wade W.G."/>
            <person name="Dewhirst F.E."/>
            <person name="Young S.K."/>
            <person name="Zeng Q."/>
            <person name="Gargeya S."/>
            <person name="Fitzgerald M."/>
            <person name="Haas B."/>
            <person name="Abouelleil A."/>
            <person name="Alvarado L."/>
            <person name="Arachchi H.M."/>
            <person name="Berlin A."/>
            <person name="Chapman S.B."/>
            <person name="Gearin G."/>
            <person name="Goldberg J."/>
            <person name="Griggs A."/>
            <person name="Gujja S."/>
            <person name="Hansen M."/>
            <person name="Heiman D."/>
            <person name="Howarth C."/>
            <person name="Larimer J."/>
            <person name="Lui A."/>
            <person name="MacDonald P.J.P."/>
            <person name="McCowen C."/>
            <person name="Montmayeur A."/>
            <person name="Murphy C."/>
            <person name="Neiman D."/>
            <person name="Pearson M."/>
            <person name="Priest M."/>
            <person name="Roberts A."/>
            <person name="Saif S."/>
            <person name="Shea T."/>
            <person name="Sisk P."/>
            <person name="Stolte C."/>
            <person name="Sykes S."/>
            <person name="Wortman J."/>
            <person name="Nusbaum C."/>
            <person name="Birren B."/>
        </authorList>
    </citation>
    <scope>NUCLEOTIDE SEQUENCE [LARGE SCALE GENOMIC DNA]</scope>
    <source>
        <strain evidence="2 3">F0438</strain>
    </source>
</reference>